<feature type="region of interest" description="Disordered" evidence="1">
    <location>
        <begin position="1"/>
        <end position="28"/>
    </location>
</feature>
<accession>A0A6H1Z9V0</accession>
<evidence type="ECO:0000313" key="6">
    <source>
        <dbReference type="EMBL" id="QJI05291.1"/>
    </source>
</evidence>
<dbReference type="EMBL" id="MT141570">
    <property type="protein sequence ID" value="QJA67373.1"/>
    <property type="molecule type" value="Genomic_DNA"/>
</dbReference>
<evidence type="ECO:0000313" key="4">
    <source>
        <dbReference type="EMBL" id="QJB00775.1"/>
    </source>
</evidence>
<evidence type="ECO:0000313" key="2">
    <source>
        <dbReference type="EMBL" id="QJA44673.1"/>
    </source>
</evidence>
<name>A0A6H1Z9V0_9ZZZZ</name>
<protein>
    <submittedName>
        <fullName evidence="2">Uncharacterized protein</fullName>
    </submittedName>
</protein>
<organism evidence="2">
    <name type="scientific">viral metagenome</name>
    <dbReference type="NCBI Taxonomy" id="1070528"/>
    <lineage>
        <taxon>unclassified sequences</taxon>
        <taxon>metagenomes</taxon>
        <taxon>organismal metagenomes</taxon>
    </lineage>
</organism>
<evidence type="ECO:0000313" key="5">
    <source>
        <dbReference type="EMBL" id="QJH93975.1"/>
    </source>
</evidence>
<dbReference type="EMBL" id="MT145197">
    <property type="protein sequence ID" value="QJI05291.1"/>
    <property type="molecule type" value="Genomic_DNA"/>
</dbReference>
<gene>
    <name evidence="4" type="ORF">MM171A00166_0018</name>
    <name evidence="6" type="ORF">MM415A00140_0041</name>
    <name evidence="3" type="ORF">MM415B00227_0035</name>
    <name evidence="2" type="ORF">TM448A00134_0007</name>
    <name evidence="5" type="ORF">TM448B00166_0019</name>
</gene>
<reference evidence="2" key="1">
    <citation type="submission" date="2020-03" db="EMBL/GenBank/DDBJ databases">
        <title>The deep terrestrial virosphere.</title>
        <authorList>
            <person name="Holmfeldt K."/>
            <person name="Nilsson E."/>
            <person name="Simone D."/>
            <person name="Lopez-Fernandez M."/>
            <person name="Wu X."/>
            <person name="de Brujin I."/>
            <person name="Lundin D."/>
            <person name="Andersson A."/>
            <person name="Bertilsson S."/>
            <person name="Dopson M."/>
        </authorList>
    </citation>
    <scope>NUCLEOTIDE SEQUENCE</scope>
    <source>
        <strain evidence="4">MM171A00166</strain>
        <strain evidence="6">MM415A00140</strain>
        <strain evidence="3">MM415B00227</strain>
        <strain evidence="2">TM448A00134</strain>
        <strain evidence="5">TM448B00166</strain>
    </source>
</reference>
<dbReference type="AlphaFoldDB" id="A0A6H1Z9V0"/>
<dbReference type="EMBL" id="MT143979">
    <property type="protein sequence ID" value="QJA44673.1"/>
    <property type="molecule type" value="Genomic_DNA"/>
</dbReference>
<dbReference type="EMBL" id="MT144594">
    <property type="protein sequence ID" value="QJH93975.1"/>
    <property type="molecule type" value="Genomic_DNA"/>
</dbReference>
<feature type="compositionally biased region" description="Polar residues" evidence="1">
    <location>
        <begin position="18"/>
        <end position="28"/>
    </location>
</feature>
<proteinExistence type="predicted"/>
<dbReference type="EMBL" id="MT143701">
    <property type="protein sequence ID" value="QJB00775.1"/>
    <property type="molecule type" value="Genomic_DNA"/>
</dbReference>
<evidence type="ECO:0000256" key="1">
    <source>
        <dbReference type="SAM" id="MobiDB-lite"/>
    </source>
</evidence>
<sequence length="90" mass="9750">MTIRTHIDDEEDGALAGVSTSSSRSAWADTSNVIPFKPRVAAASVWLEEGSEDQWEDLGTLAVSLVADWSLPRLLVFSAPESWEDNSTGL</sequence>
<evidence type="ECO:0000313" key="3">
    <source>
        <dbReference type="EMBL" id="QJA67373.1"/>
    </source>
</evidence>